<dbReference type="RefSeq" id="WP_043065035.1">
    <property type="nucleotide sequence ID" value="NZ_BJOA01000067.1"/>
</dbReference>
<dbReference type="Proteomes" id="UP000182836">
    <property type="component" value="Unassembled WGS sequence"/>
</dbReference>
<organism evidence="3 5">
    <name type="scientific">Aneurinibacillus migulanus</name>
    <name type="common">Bacillus migulanus</name>
    <dbReference type="NCBI Taxonomy" id="47500"/>
    <lineage>
        <taxon>Bacteria</taxon>
        <taxon>Bacillati</taxon>
        <taxon>Bacillota</taxon>
        <taxon>Bacilli</taxon>
        <taxon>Bacillales</taxon>
        <taxon>Paenibacillaceae</taxon>
        <taxon>Aneurinibacillus group</taxon>
        <taxon>Aneurinibacillus</taxon>
    </lineage>
</organism>
<dbReference type="InterPro" id="IPR013230">
    <property type="entry name" value="Peptidase_M15A_C"/>
</dbReference>
<sequence>MGNPISIFLSINNGEKTMQIPILPSEIDPGGFENNHEVFETVNGELRLIGSKKLRRFSLTTFFPDNYYEVDKTGLAGFEGWGGQGNAAKKRIEELRRWNDRRVPIRLQIPYYGINMAVTLDRFEPKVRSGNRDIYYTLEMTEFIFPQLKVSKATGKVKPTVPKFDKYVAPPKEDSKKSGNKGKPGKGYDSDKAKAVREQVKKLGLRISSAGRSAKHNKEVGGAKSSAHLTNEAYDVVGNAKKLDQLAAWGRKNGYFVLWRTKGHYDHVHIDWKKR</sequence>
<evidence type="ECO:0000313" key="5">
    <source>
        <dbReference type="Proteomes" id="UP000037269"/>
    </source>
</evidence>
<feature type="compositionally biased region" description="Basic and acidic residues" evidence="1">
    <location>
        <begin position="163"/>
        <end position="177"/>
    </location>
</feature>
<dbReference type="EMBL" id="FNED01000009">
    <property type="protein sequence ID" value="SDI92883.1"/>
    <property type="molecule type" value="Genomic_DNA"/>
</dbReference>
<dbReference type="STRING" id="47500.AF333_04690"/>
<evidence type="ECO:0000313" key="6">
    <source>
        <dbReference type="Proteomes" id="UP000182836"/>
    </source>
</evidence>
<keyword evidence="5" id="KW-1185">Reference proteome</keyword>
<evidence type="ECO:0000256" key="1">
    <source>
        <dbReference type="SAM" id="MobiDB-lite"/>
    </source>
</evidence>
<feature type="domain" description="Peptidase M15A C-terminal" evidence="2">
    <location>
        <begin position="191"/>
        <end position="271"/>
    </location>
</feature>
<dbReference type="Gene3D" id="3.30.1380.10">
    <property type="match status" value="1"/>
</dbReference>
<feature type="region of interest" description="Disordered" evidence="1">
    <location>
        <begin position="162"/>
        <end position="194"/>
    </location>
</feature>
<dbReference type="Proteomes" id="UP000037269">
    <property type="component" value="Unassembled WGS sequence"/>
</dbReference>
<reference evidence="4 6" key="2">
    <citation type="submission" date="2016-10" db="EMBL/GenBank/DDBJ databases">
        <authorList>
            <person name="de Groot N.N."/>
        </authorList>
    </citation>
    <scope>NUCLEOTIDE SEQUENCE [LARGE SCALE GENOMIC DNA]</scope>
    <source>
        <strain evidence="4 6">DSM 2895</strain>
    </source>
</reference>
<reference evidence="3 5" key="1">
    <citation type="submission" date="2015-07" db="EMBL/GenBank/DDBJ databases">
        <title>Fjat-14205 dsm 2895.</title>
        <authorList>
            <person name="Liu B."/>
            <person name="Wang J."/>
            <person name="Zhu Y."/>
            <person name="Liu G."/>
            <person name="Chen Q."/>
            <person name="Chen Z."/>
            <person name="Lan J."/>
            <person name="Che J."/>
            <person name="Ge C."/>
            <person name="Shi H."/>
            <person name="Pan Z."/>
            <person name="Liu X."/>
        </authorList>
    </citation>
    <scope>NUCLEOTIDE SEQUENCE [LARGE SCALE GENOMIC DNA]</scope>
    <source>
        <strain evidence="3 5">DSM 2895</strain>
    </source>
</reference>
<evidence type="ECO:0000259" key="2">
    <source>
        <dbReference type="Pfam" id="PF08291"/>
    </source>
</evidence>
<evidence type="ECO:0000313" key="3">
    <source>
        <dbReference type="EMBL" id="KON94887.1"/>
    </source>
</evidence>
<dbReference type="SUPFAM" id="SSF55166">
    <property type="entry name" value="Hedgehog/DD-peptidase"/>
    <property type="match status" value="1"/>
</dbReference>
<dbReference type="Pfam" id="PF08291">
    <property type="entry name" value="Peptidase_M15_3"/>
    <property type="match status" value="1"/>
</dbReference>
<gene>
    <name evidence="3" type="ORF">AF333_04690</name>
    <name evidence="4" type="ORF">SAMN04487909_109125</name>
</gene>
<accession>A0A0D1VDJ1</accession>
<dbReference type="GeneID" id="42304504"/>
<dbReference type="AlphaFoldDB" id="A0A0D1VDJ1"/>
<dbReference type="PATRIC" id="fig|47500.8.peg.5449"/>
<name>A0A0D1VDJ1_ANEMI</name>
<dbReference type="OrthoDB" id="9800780at2"/>
<dbReference type="EMBL" id="LGUG01000004">
    <property type="protein sequence ID" value="KON94887.1"/>
    <property type="molecule type" value="Genomic_DNA"/>
</dbReference>
<proteinExistence type="predicted"/>
<protein>
    <submittedName>
        <fullName evidence="4">Peptidase M15</fullName>
    </submittedName>
</protein>
<dbReference type="InterPro" id="IPR009045">
    <property type="entry name" value="Zn_M74/Hedgehog-like"/>
</dbReference>
<evidence type="ECO:0000313" key="4">
    <source>
        <dbReference type="EMBL" id="SDI92883.1"/>
    </source>
</evidence>